<proteinExistence type="predicted"/>
<organism evidence="1">
    <name type="scientific">Magnetococcus massalia (strain MO-1)</name>
    <dbReference type="NCBI Taxonomy" id="451514"/>
    <lineage>
        <taxon>Bacteria</taxon>
        <taxon>Pseudomonadati</taxon>
        <taxon>Pseudomonadota</taxon>
        <taxon>Magnetococcia</taxon>
        <taxon>Magnetococcales</taxon>
        <taxon>Magnetococcaceae</taxon>
        <taxon>Magnetococcus</taxon>
    </lineage>
</organism>
<dbReference type="AlphaFoldDB" id="A0A1S7LFY7"/>
<protein>
    <submittedName>
        <fullName evidence="1">Uncharacterized protein</fullName>
    </submittedName>
</protein>
<reference evidence="1" key="1">
    <citation type="submission" date="2015-04" db="EMBL/GenBank/DDBJ databases">
        <authorList>
            <person name="Syromyatnikov M.Y."/>
            <person name="Popov V.N."/>
        </authorList>
    </citation>
    <scope>NUCLEOTIDE SEQUENCE</scope>
    <source>
        <strain evidence="1">MO-1</strain>
    </source>
</reference>
<accession>A0A1S7LFY7</accession>
<sequence length="156" mass="18185">MTKIKRWSWVKTLRSTLKKGGGGAVRDIGSIYILVYHGSRFGFSKYDYYTENNPREEKGEEERSRDPKCTRTLDGVCVPVSVDDIGHSNRDGFSNRAEQEKILALFLELLEVHMNRPITLRPETMKMLPKRTRLHCTPYFTDRVLRRAEEGYYIHG</sequence>
<evidence type="ECO:0000313" key="1">
    <source>
        <dbReference type="EMBL" id="CRH05448.1"/>
    </source>
</evidence>
<gene>
    <name evidence="1" type="ORF">MAGMO_1256</name>
</gene>
<dbReference type="EMBL" id="LO017727">
    <property type="protein sequence ID" value="CRH05448.1"/>
    <property type="molecule type" value="Genomic_DNA"/>
</dbReference>
<name>A0A1S7LFY7_MAGMO</name>